<comment type="catalytic activity">
    <reaction evidence="1">
        <text>ATP + protein L-histidine = ADP + protein N-phospho-L-histidine.</text>
        <dbReference type="EC" id="2.7.13.3"/>
    </reaction>
</comment>
<dbReference type="InterPro" id="IPR001789">
    <property type="entry name" value="Sig_transdc_resp-reg_receiver"/>
</dbReference>
<dbReference type="PANTHER" id="PTHR43047:SF9">
    <property type="entry name" value="HISTIDINE KINASE"/>
    <property type="match status" value="1"/>
</dbReference>
<feature type="domain" description="Response regulatory" evidence="9">
    <location>
        <begin position="642"/>
        <end position="761"/>
    </location>
</feature>
<dbReference type="InterPro" id="IPR035965">
    <property type="entry name" value="PAS-like_dom_sf"/>
</dbReference>
<evidence type="ECO:0000313" key="11">
    <source>
        <dbReference type="Proteomes" id="UP001187221"/>
    </source>
</evidence>
<dbReference type="SUPFAM" id="SSF47384">
    <property type="entry name" value="Homodimeric domain of signal transducing histidine kinase"/>
    <property type="match status" value="1"/>
</dbReference>
<dbReference type="PROSITE" id="PS50110">
    <property type="entry name" value="RESPONSE_REGULATORY"/>
    <property type="match status" value="1"/>
</dbReference>
<reference evidence="10 11" key="1">
    <citation type="submission" date="2023-06" db="EMBL/GenBank/DDBJ databases">
        <title>Draft genome sequence of Novosphingobium sp. strain IK01.</title>
        <authorList>
            <person name="Hatamoto M."/>
            <person name="Ikarashi T."/>
            <person name="Yamaguchi T."/>
        </authorList>
    </citation>
    <scope>NUCLEOTIDE SEQUENCE [LARGE SCALE GENOMIC DNA]</scope>
    <source>
        <strain evidence="10 11">IK01</strain>
    </source>
</reference>
<dbReference type="InterPro" id="IPR036890">
    <property type="entry name" value="HATPase_C_sf"/>
</dbReference>
<proteinExistence type="predicted"/>
<keyword evidence="5" id="KW-0418">Kinase</keyword>
<feature type="modified residue" description="4-aspartylphosphate" evidence="6">
    <location>
        <position position="695"/>
    </location>
</feature>
<accession>A0ABQ6PAR6</accession>
<evidence type="ECO:0000259" key="8">
    <source>
        <dbReference type="PROSITE" id="PS50109"/>
    </source>
</evidence>
<dbReference type="InterPro" id="IPR011006">
    <property type="entry name" value="CheY-like_superfamily"/>
</dbReference>
<dbReference type="Pfam" id="PF00072">
    <property type="entry name" value="Response_reg"/>
    <property type="match status" value="1"/>
</dbReference>
<feature type="coiled-coil region" evidence="7">
    <location>
        <begin position="211"/>
        <end position="238"/>
    </location>
</feature>
<dbReference type="Gene3D" id="3.40.50.2300">
    <property type="match status" value="1"/>
</dbReference>
<evidence type="ECO:0000256" key="7">
    <source>
        <dbReference type="SAM" id="Coils"/>
    </source>
</evidence>
<evidence type="ECO:0000256" key="5">
    <source>
        <dbReference type="ARBA" id="ARBA00022777"/>
    </source>
</evidence>
<feature type="coiled-coil region" evidence="7">
    <location>
        <begin position="22"/>
        <end position="108"/>
    </location>
</feature>
<dbReference type="SMART" id="SM00388">
    <property type="entry name" value="HisKA"/>
    <property type="match status" value="1"/>
</dbReference>
<dbReference type="PROSITE" id="PS50109">
    <property type="entry name" value="HIS_KIN"/>
    <property type="match status" value="1"/>
</dbReference>
<dbReference type="Pfam" id="PF12860">
    <property type="entry name" value="PAS_7"/>
    <property type="match status" value="2"/>
</dbReference>
<dbReference type="NCBIfam" id="NF041832">
    <property type="entry name" value="near_NosP_CTERM"/>
    <property type="match status" value="1"/>
</dbReference>
<evidence type="ECO:0000256" key="2">
    <source>
        <dbReference type="ARBA" id="ARBA00012438"/>
    </source>
</evidence>
<dbReference type="SUPFAM" id="SSF55785">
    <property type="entry name" value="PYP-like sensor domain (PAS domain)"/>
    <property type="match status" value="2"/>
</dbReference>
<evidence type="ECO:0000259" key="9">
    <source>
        <dbReference type="PROSITE" id="PS50110"/>
    </source>
</evidence>
<dbReference type="Gene3D" id="3.30.565.10">
    <property type="entry name" value="Histidine kinase-like ATPase, C-terminal domain"/>
    <property type="match status" value="1"/>
</dbReference>
<dbReference type="InterPro" id="IPR005467">
    <property type="entry name" value="His_kinase_dom"/>
</dbReference>
<dbReference type="Pfam" id="PF00512">
    <property type="entry name" value="HisKA"/>
    <property type="match status" value="1"/>
</dbReference>
<keyword evidence="11" id="KW-1185">Reference proteome</keyword>
<evidence type="ECO:0000256" key="6">
    <source>
        <dbReference type="PROSITE-ProRule" id="PRU00169"/>
    </source>
</evidence>
<dbReference type="EC" id="2.7.13.3" evidence="2"/>
<dbReference type="Gene3D" id="1.10.287.130">
    <property type="match status" value="1"/>
</dbReference>
<dbReference type="SUPFAM" id="SSF52172">
    <property type="entry name" value="CheY-like"/>
    <property type="match status" value="1"/>
</dbReference>
<dbReference type="EMBL" id="BTFW01000001">
    <property type="protein sequence ID" value="GMM61891.1"/>
    <property type="molecule type" value="Genomic_DNA"/>
</dbReference>
<sequence>MTGQPAPRLSASGAPAQHADALARLEYENAKLRKINAALIDRVERSTDLSHSAFSMFERAIALEQLVRDRTRELEEAMSELATVNAKLANAHANAEAAETRLRDAIESINEGFALFDAEDRLVLYNEAYVGFWPAVADLLGEHPTFEQIISQLAERRSPVSALTAPDRWASDRLARHAIATGGHVQALADGRWIQINELRTSEGGIVGIYTDITEAKAEDARARARDLAEQNLALQALLDNLVEGVCMFDAERKLTAWNGALQRLLGIAGDAGRELHHHDDLVRLCSTTLGMDGAEVLAWRTEDEVAVRNRLCQVGDRIWEVRTTATALGGMVVGLLDVTEPTTARQLLQNTAETLERRVTERTTELLSLNQRLASEVAERRAIEAQLLEAKTLAEGANRSKTSFLAAASHDLLQPLNAARLFIAALTERRLALPTRALVNQASTSLNSVEDLLETLFEISRLDAGAITPDLTDVNLTALLATLQTEFAPTARSAGLAFVVEPANVWVRSDARLLRRILQNLVSNAIRYTGHGEVRVKTDHPAPGQVRISVCDTGPGIPRDQQERIFEEFRRLDTSHRIPGKGLGLAIVRRATAMLQHPLELVSDAGQGACFMVTVPQGESRADTTPALSKPTRDRAIQGRRILVVDNETQIQLGMETLLSGWGCQVMAAGSGAAALARLGDEQPGVIPDVIIADFHLDNGETGDQAVHEIRTKLGRTVPAIIISADRSEELKARLSGQKLPLLGKPVKPAQLRALLQTMMH</sequence>
<keyword evidence="3 6" id="KW-0597">Phosphoprotein</keyword>
<dbReference type="Gene3D" id="3.30.450.20">
    <property type="entry name" value="PAS domain"/>
    <property type="match status" value="2"/>
</dbReference>
<dbReference type="InterPro" id="IPR004358">
    <property type="entry name" value="Sig_transdc_His_kin-like_C"/>
</dbReference>
<dbReference type="Pfam" id="PF02518">
    <property type="entry name" value="HATPase_c"/>
    <property type="match status" value="1"/>
</dbReference>
<dbReference type="SMART" id="SM00387">
    <property type="entry name" value="HATPase_c"/>
    <property type="match status" value="1"/>
</dbReference>
<dbReference type="SUPFAM" id="SSF55874">
    <property type="entry name" value="ATPase domain of HSP90 chaperone/DNA topoisomerase II/histidine kinase"/>
    <property type="match status" value="1"/>
</dbReference>
<dbReference type="CDD" id="cd00075">
    <property type="entry name" value="HATPase"/>
    <property type="match status" value="1"/>
</dbReference>
<evidence type="ECO:0000256" key="4">
    <source>
        <dbReference type="ARBA" id="ARBA00022679"/>
    </source>
</evidence>
<dbReference type="Proteomes" id="UP001187221">
    <property type="component" value="Unassembled WGS sequence"/>
</dbReference>
<feature type="domain" description="Histidine kinase" evidence="8">
    <location>
        <begin position="408"/>
        <end position="620"/>
    </location>
</feature>
<name>A0ABQ6PAR6_9SPHN</name>
<organism evidence="10 11">
    <name type="scientific">Novosphingobium pituita</name>
    <dbReference type="NCBI Taxonomy" id="3056842"/>
    <lineage>
        <taxon>Bacteria</taxon>
        <taxon>Pseudomonadati</taxon>
        <taxon>Pseudomonadota</taxon>
        <taxon>Alphaproteobacteria</taxon>
        <taxon>Sphingomonadales</taxon>
        <taxon>Sphingomonadaceae</taxon>
        <taxon>Novosphingobium</taxon>
    </lineage>
</organism>
<dbReference type="CDD" id="cd00082">
    <property type="entry name" value="HisKA"/>
    <property type="match status" value="1"/>
</dbReference>
<dbReference type="SMART" id="SM00448">
    <property type="entry name" value="REC"/>
    <property type="match status" value="1"/>
</dbReference>
<dbReference type="PANTHER" id="PTHR43047">
    <property type="entry name" value="TWO-COMPONENT HISTIDINE PROTEIN KINASE"/>
    <property type="match status" value="1"/>
</dbReference>
<protein>
    <recommendedName>
        <fullName evidence="2">histidine kinase</fullName>
        <ecNumber evidence="2">2.7.13.3</ecNumber>
    </recommendedName>
</protein>
<keyword evidence="7" id="KW-0175">Coiled coil</keyword>
<dbReference type="PRINTS" id="PR00344">
    <property type="entry name" value="BCTRLSENSOR"/>
</dbReference>
<evidence type="ECO:0000256" key="3">
    <source>
        <dbReference type="ARBA" id="ARBA00022553"/>
    </source>
</evidence>
<comment type="caution">
    <text evidence="10">The sequence shown here is derived from an EMBL/GenBank/DDBJ whole genome shotgun (WGS) entry which is preliminary data.</text>
</comment>
<keyword evidence="4" id="KW-0808">Transferase</keyword>
<dbReference type="InterPro" id="IPR003661">
    <property type="entry name" value="HisK_dim/P_dom"/>
</dbReference>
<dbReference type="InterPro" id="IPR036097">
    <property type="entry name" value="HisK_dim/P_sf"/>
</dbReference>
<dbReference type="InterPro" id="IPR003594">
    <property type="entry name" value="HATPase_dom"/>
</dbReference>
<evidence type="ECO:0000313" key="10">
    <source>
        <dbReference type="EMBL" id="GMM61891.1"/>
    </source>
</evidence>
<evidence type="ECO:0000256" key="1">
    <source>
        <dbReference type="ARBA" id="ARBA00000085"/>
    </source>
</evidence>
<dbReference type="RefSeq" id="WP_317975532.1">
    <property type="nucleotide sequence ID" value="NZ_BTFW01000001.1"/>
</dbReference>
<gene>
    <name evidence="10" type="ORF">NUTIK01_26680</name>
</gene>